<dbReference type="Gene3D" id="1.10.1240.10">
    <property type="entry name" value="Methionine synthase domain"/>
    <property type="match status" value="1"/>
</dbReference>
<dbReference type="OrthoDB" id="134276at2157"/>
<dbReference type="PROSITE" id="PS51337">
    <property type="entry name" value="B12_BINDING_NTER"/>
    <property type="match status" value="1"/>
</dbReference>
<keyword evidence="3" id="KW-0170">Cobalt</keyword>
<dbReference type="SUPFAM" id="SSF52242">
    <property type="entry name" value="Cobalamin (vitamin B12)-binding domain"/>
    <property type="match status" value="1"/>
</dbReference>
<dbReference type="InterPro" id="IPR036594">
    <property type="entry name" value="Meth_synthase_dom"/>
</dbReference>
<dbReference type="RefSeq" id="WP_004077249.1">
    <property type="nucleotide sequence ID" value="NZ_CM001436.1"/>
</dbReference>
<dbReference type="PANTHER" id="PTHR45833:SF1">
    <property type="entry name" value="METHIONINE SYNTHASE"/>
    <property type="match status" value="1"/>
</dbReference>
<dbReference type="InParanoid" id="H1Z2H0"/>
<evidence type="ECO:0000313" key="6">
    <source>
        <dbReference type="EMBL" id="EHQ35496.1"/>
    </source>
</evidence>
<protein>
    <submittedName>
        <fullName evidence="6">Cobalamin B12-binding domain protein</fullName>
    </submittedName>
</protein>
<dbReference type="STRING" id="937775.Metlim_1389"/>
<dbReference type="SMART" id="SM01018">
    <property type="entry name" value="B12-binding_2"/>
    <property type="match status" value="1"/>
</dbReference>
<dbReference type="GO" id="GO:0050667">
    <property type="term" value="P:homocysteine metabolic process"/>
    <property type="evidence" value="ECO:0007669"/>
    <property type="project" value="TreeGrafter"/>
</dbReference>
<dbReference type="SUPFAM" id="SSF47644">
    <property type="entry name" value="Methionine synthase domain"/>
    <property type="match status" value="1"/>
</dbReference>
<dbReference type="InterPro" id="IPR050554">
    <property type="entry name" value="Met_Synthase/Corrinoid"/>
</dbReference>
<dbReference type="PROSITE" id="PS51332">
    <property type="entry name" value="B12_BINDING"/>
    <property type="match status" value="1"/>
</dbReference>
<feature type="domain" description="B12-binding N-terminal" evidence="5">
    <location>
        <begin position="1"/>
        <end position="88"/>
    </location>
</feature>
<dbReference type="GO" id="GO:0008705">
    <property type="term" value="F:methionine synthase activity"/>
    <property type="evidence" value="ECO:0007669"/>
    <property type="project" value="TreeGrafter"/>
</dbReference>
<keyword evidence="7" id="KW-1185">Reference proteome</keyword>
<dbReference type="Pfam" id="PF02607">
    <property type="entry name" value="B12-binding_2"/>
    <property type="match status" value="1"/>
</dbReference>
<reference evidence="6 7" key="1">
    <citation type="submission" date="2011-10" db="EMBL/GenBank/DDBJ databases">
        <title>The Improved High-Quality Draft genome of Methanoplanus limicola DSM 2279.</title>
        <authorList>
            <consortium name="US DOE Joint Genome Institute (JGI-PGF)"/>
            <person name="Lucas S."/>
            <person name="Copeland A."/>
            <person name="Lapidus A."/>
            <person name="Glavina del Rio T."/>
            <person name="Dalin E."/>
            <person name="Tice H."/>
            <person name="Bruce D."/>
            <person name="Goodwin L."/>
            <person name="Pitluck S."/>
            <person name="Peters L."/>
            <person name="Mikhailova N."/>
            <person name="Lu M."/>
            <person name="Kyrpides N."/>
            <person name="Mavromatis K."/>
            <person name="Ivanova N."/>
            <person name="Markowitz V."/>
            <person name="Cheng J.-F."/>
            <person name="Hugenholtz P."/>
            <person name="Woyke T."/>
            <person name="Wu D."/>
            <person name="Wirth R."/>
            <person name="Brambilla E.-M."/>
            <person name="Klenk H.-P."/>
            <person name="Eisen J.A."/>
        </authorList>
    </citation>
    <scope>NUCLEOTIDE SEQUENCE [LARGE SCALE GENOMIC DNA]</scope>
    <source>
        <strain evidence="6 7">DSM 2279</strain>
    </source>
</reference>
<dbReference type="InterPro" id="IPR036724">
    <property type="entry name" value="Cobalamin-bd_sf"/>
</dbReference>
<dbReference type="GO" id="GO:0005829">
    <property type="term" value="C:cytosol"/>
    <property type="evidence" value="ECO:0007669"/>
    <property type="project" value="TreeGrafter"/>
</dbReference>
<evidence type="ECO:0000256" key="1">
    <source>
        <dbReference type="ARBA" id="ARBA00010854"/>
    </source>
</evidence>
<comment type="similarity">
    <text evidence="1">Belongs to the methylamine corrinoid protein family.</text>
</comment>
<evidence type="ECO:0000256" key="2">
    <source>
        <dbReference type="ARBA" id="ARBA00022723"/>
    </source>
</evidence>
<dbReference type="PATRIC" id="fig|937775.9.peg.1575"/>
<accession>H1Z2H0</accession>
<dbReference type="GO" id="GO:0046872">
    <property type="term" value="F:metal ion binding"/>
    <property type="evidence" value="ECO:0007669"/>
    <property type="project" value="UniProtKB-KW"/>
</dbReference>
<dbReference type="GO" id="GO:0031419">
    <property type="term" value="F:cobalamin binding"/>
    <property type="evidence" value="ECO:0007669"/>
    <property type="project" value="InterPro"/>
</dbReference>
<dbReference type="HOGENOM" id="CLU_082102_1_0_2"/>
<evidence type="ECO:0000256" key="3">
    <source>
        <dbReference type="ARBA" id="ARBA00023285"/>
    </source>
</evidence>
<dbReference type="Pfam" id="PF02310">
    <property type="entry name" value="B12-binding"/>
    <property type="match status" value="1"/>
</dbReference>
<dbReference type="InterPro" id="IPR003759">
    <property type="entry name" value="Cbl-bd_cap"/>
</dbReference>
<proteinExistence type="inferred from homology"/>
<evidence type="ECO:0000313" key="7">
    <source>
        <dbReference type="Proteomes" id="UP000005741"/>
    </source>
</evidence>
<dbReference type="Gene3D" id="3.40.50.280">
    <property type="entry name" value="Cobalamin-binding domain"/>
    <property type="match status" value="1"/>
</dbReference>
<name>H1Z2H0_9EURY</name>
<dbReference type="GO" id="GO:0046653">
    <property type="term" value="P:tetrahydrofolate metabolic process"/>
    <property type="evidence" value="ECO:0007669"/>
    <property type="project" value="TreeGrafter"/>
</dbReference>
<evidence type="ECO:0000259" key="4">
    <source>
        <dbReference type="PROSITE" id="PS51332"/>
    </source>
</evidence>
<evidence type="ECO:0000259" key="5">
    <source>
        <dbReference type="PROSITE" id="PS51337"/>
    </source>
</evidence>
<keyword evidence="2" id="KW-0479">Metal-binding</keyword>
<sequence>MTGRSEGFITAFLEHDEDTCIESVSKRIKTGEKPSAILDDIREATANAGQKFESGEYSVADLMMAGENLNQVMEVLKPAFGENKPESRGKIVIGTVEGDIHDIGKNIVVVLLEAEGFEVIDLGVNQPPEVFIDAIKEHRPIVVSLSGLLTEAIHSMKITIDEICRAGLRNDVKIIIGGGRTNEEAREYTGADDWADDAISGIRKIKKLAETE</sequence>
<dbReference type="PANTHER" id="PTHR45833">
    <property type="entry name" value="METHIONINE SYNTHASE"/>
    <property type="match status" value="1"/>
</dbReference>
<gene>
    <name evidence="6" type="ORF">Metlim_1389</name>
</gene>
<dbReference type="EMBL" id="CM001436">
    <property type="protein sequence ID" value="EHQ35496.1"/>
    <property type="molecule type" value="Genomic_DNA"/>
</dbReference>
<dbReference type="AlphaFoldDB" id="H1Z2H0"/>
<dbReference type="InterPro" id="IPR006158">
    <property type="entry name" value="Cobalamin-bd"/>
</dbReference>
<feature type="domain" description="B12-binding" evidence="4">
    <location>
        <begin position="88"/>
        <end position="212"/>
    </location>
</feature>
<organism evidence="6 7">
    <name type="scientific">Methanoplanus limicola DSM 2279</name>
    <dbReference type="NCBI Taxonomy" id="937775"/>
    <lineage>
        <taxon>Archaea</taxon>
        <taxon>Methanobacteriati</taxon>
        <taxon>Methanobacteriota</taxon>
        <taxon>Stenosarchaea group</taxon>
        <taxon>Methanomicrobia</taxon>
        <taxon>Methanomicrobiales</taxon>
        <taxon>Methanomicrobiaceae</taxon>
        <taxon>Methanoplanus</taxon>
    </lineage>
</organism>
<dbReference type="Proteomes" id="UP000005741">
    <property type="component" value="Chromosome"/>
</dbReference>